<evidence type="ECO:0000313" key="3">
    <source>
        <dbReference type="Proteomes" id="UP000799302"/>
    </source>
</evidence>
<evidence type="ECO:0000256" key="1">
    <source>
        <dbReference type="SAM" id="MobiDB-lite"/>
    </source>
</evidence>
<keyword evidence="3" id="KW-1185">Reference proteome</keyword>
<proteinExistence type="predicted"/>
<sequence>MARKRASSNCSSDEDFQPDSKRQKASKAKAVKAKSSKRNDSGTSATKEGAVAASATPSPPPKSSHFNFAALPNEIKDLVLDQCDGKMIRDLRNTSKTVRNYVDDYCIEQRVYYLDFDWWHPKLQYIVRRDTNDIVLKYTAKGVRKATGRIIRALEENTRPKGPSDLKYLSTVKVVSIQYLKRHITIELDNWTGHICQLPKGHSCLTITSFPCLLKRWCPNLEGIWNRDKYYKVDFNASGDAKCFVLVPDPPNKITQMILKPMVMLPELSGPLAIMRHWHTRHHLAKAARQDYDEKDDYVTNSGLQPRALKKHVGELEEIRVRRNKVVKWEDDLKQELHRTMGLEYSEKFVRFALRLERQLEDAIIIPLSRDEIRRFEYSAAKEFLCQHNIAWGDCPWPDGKYFLRGDYRTGRNLPTARALLDMVRESSDYAAIVTKEFAYYFDKSLGRWKTKDKYSVSPWAKQLGIVLED</sequence>
<protein>
    <recommendedName>
        <fullName evidence="4">F-box domain-containing protein</fullName>
    </recommendedName>
</protein>
<feature type="region of interest" description="Disordered" evidence="1">
    <location>
        <begin position="1"/>
        <end position="67"/>
    </location>
</feature>
<feature type="compositionally biased region" description="Basic residues" evidence="1">
    <location>
        <begin position="23"/>
        <end position="36"/>
    </location>
</feature>
<reference evidence="2" key="1">
    <citation type="journal article" date="2020" name="Stud. Mycol.">
        <title>101 Dothideomycetes genomes: a test case for predicting lifestyles and emergence of pathogens.</title>
        <authorList>
            <person name="Haridas S."/>
            <person name="Albert R."/>
            <person name="Binder M."/>
            <person name="Bloem J."/>
            <person name="Labutti K."/>
            <person name="Salamov A."/>
            <person name="Andreopoulos B."/>
            <person name="Baker S."/>
            <person name="Barry K."/>
            <person name="Bills G."/>
            <person name="Bluhm B."/>
            <person name="Cannon C."/>
            <person name="Castanera R."/>
            <person name="Culley D."/>
            <person name="Daum C."/>
            <person name="Ezra D."/>
            <person name="Gonzalez J."/>
            <person name="Henrissat B."/>
            <person name="Kuo A."/>
            <person name="Liang C."/>
            <person name="Lipzen A."/>
            <person name="Lutzoni F."/>
            <person name="Magnuson J."/>
            <person name="Mondo S."/>
            <person name="Nolan M."/>
            <person name="Ohm R."/>
            <person name="Pangilinan J."/>
            <person name="Park H.-J."/>
            <person name="Ramirez L."/>
            <person name="Alfaro M."/>
            <person name="Sun H."/>
            <person name="Tritt A."/>
            <person name="Yoshinaga Y."/>
            <person name="Zwiers L.-H."/>
            <person name="Turgeon B."/>
            <person name="Goodwin S."/>
            <person name="Spatafora J."/>
            <person name="Crous P."/>
            <person name="Grigoriev I."/>
        </authorList>
    </citation>
    <scope>NUCLEOTIDE SEQUENCE</scope>
    <source>
        <strain evidence="2">CBS 115976</strain>
    </source>
</reference>
<dbReference type="Proteomes" id="UP000799302">
    <property type="component" value="Unassembled WGS sequence"/>
</dbReference>
<organism evidence="2 3">
    <name type="scientific">Microthyrium microscopicum</name>
    <dbReference type="NCBI Taxonomy" id="703497"/>
    <lineage>
        <taxon>Eukaryota</taxon>
        <taxon>Fungi</taxon>
        <taxon>Dikarya</taxon>
        <taxon>Ascomycota</taxon>
        <taxon>Pezizomycotina</taxon>
        <taxon>Dothideomycetes</taxon>
        <taxon>Dothideomycetes incertae sedis</taxon>
        <taxon>Microthyriales</taxon>
        <taxon>Microthyriaceae</taxon>
        <taxon>Microthyrium</taxon>
    </lineage>
</organism>
<evidence type="ECO:0000313" key="2">
    <source>
        <dbReference type="EMBL" id="KAF2672729.1"/>
    </source>
</evidence>
<name>A0A6A6UKF4_9PEZI</name>
<gene>
    <name evidence="2" type="ORF">BT63DRAFT_466270</name>
</gene>
<dbReference type="EMBL" id="MU004231">
    <property type="protein sequence ID" value="KAF2672729.1"/>
    <property type="molecule type" value="Genomic_DNA"/>
</dbReference>
<dbReference type="AlphaFoldDB" id="A0A6A6UKF4"/>
<accession>A0A6A6UKF4</accession>
<evidence type="ECO:0008006" key="4">
    <source>
        <dbReference type="Google" id="ProtNLM"/>
    </source>
</evidence>